<dbReference type="EMBL" id="MHCC01000003">
    <property type="protein sequence ID" value="OGY14066.1"/>
    <property type="molecule type" value="Genomic_DNA"/>
</dbReference>
<gene>
    <name evidence="1" type="ORF">A3A77_03775</name>
</gene>
<evidence type="ECO:0000313" key="2">
    <source>
        <dbReference type="Proteomes" id="UP000178659"/>
    </source>
</evidence>
<name>A0A1G1VFM3_9BACT</name>
<protein>
    <submittedName>
        <fullName evidence="1">Uncharacterized protein</fullName>
    </submittedName>
</protein>
<evidence type="ECO:0000313" key="1">
    <source>
        <dbReference type="EMBL" id="OGY14066.1"/>
    </source>
</evidence>
<sequence>MKLPGDITSVKKTGKAHISLPKTFTLRGPILSRELISSFSFLPSSFFWLPFSSPTSLFLQNVLKPLYFYITSANVLLLKHL</sequence>
<organism evidence="1 2">
    <name type="scientific">Candidatus Blackburnbacteria bacterium RIFCSPLOWO2_01_FULL_40_20</name>
    <dbReference type="NCBI Taxonomy" id="1797519"/>
    <lineage>
        <taxon>Bacteria</taxon>
        <taxon>Candidatus Blackburniibacteriota</taxon>
    </lineage>
</organism>
<accession>A0A1G1VFM3</accession>
<reference evidence="1 2" key="1">
    <citation type="journal article" date="2016" name="Nat. Commun.">
        <title>Thousands of microbial genomes shed light on interconnected biogeochemical processes in an aquifer system.</title>
        <authorList>
            <person name="Anantharaman K."/>
            <person name="Brown C.T."/>
            <person name="Hug L.A."/>
            <person name="Sharon I."/>
            <person name="Castelle C.J."/>
            <person name="Probst A.J."/>
            <person name="Thomas B.C."/>
            <person name="Singh A."/>
            <person name="Wilkins M.J."/>
            <person name="Karaoz U."/>
            <person name="Brodie E.L."/>
            <person name="Williams K.H."/>
            <person name="Hubbard S.S."/>
            <person name="Banfield J.F."/>
        </authorList>
    </citation>
    <scope>NUCLEOTIDE SEQUENCE [LARGE SCALE GENOMIC DNA]</scope>
</reference>
<comment type="caution">
    <text evidence="1">The sequence shown here is derived from an EMBL/GenBank/DDBJ whole genome shotgun (WGS) entry which is preliminary data.</text>
</comment>
<proteinExistence type="predicted"/>
<dbReference type="AlphaFoldDB" id="A0A1G1VFM3"/>
<dbReference type="Proteomes" id="UP000178659">
    <property type="component" value="Unassembled WGS sequence"/>
</dbReference>